<protein>
    <recommendedName>
        <fullName evidence="3">Phage protein</fullName>
    </recommendedName>
</protein>
<dbReference type="RefSeq" id="WP_154617559.1">
    <property type="nucleotide sequence ID" value="NZ_WLXE01000007.1"/>
</dbReference>
<reference evidence="1 2" key="1">
    <citation type="submission" date="2019-11" db="EMBL/GenBank/DDBJ databases">
        <title>Streptococcus uberis isolated from clinical mastitis cases on a southeastern Queensland dairy.</title>
        <authorList>
            <person name="Workentine M.L."/>
            <person name="Price R."/>
            <person name="Olchowy T."/>
        </authorList>
    </citation>
    <scope>NUCLEOTIDE SEQUENCE [LARGE SCALE GENOMIC DNA]</scope>
    <source>
        <strain evidence="1 2">OLC4459-A17</strain>
    </source>
</reference>
<name>A0A6L6G9P1_STRUB</name>
<dbReference type="EMBL" id="WLXI01000043">
    <property type="protein sequence ID" value="MTD01840.1"/>
    <property type="molecule type" value="Genomic_DNA"/>
</dbReference>
<comment type="caution">
    <text evidence="1">The sequence shown here is derived from an EMBL/GenBank/DDBJ whole genome shotgun (WGS) entry which is preliminary data.</text>
</comment>
<sequence length="110" mass="13032">MTKAERIRRFFYENPDASRKEAVETLKEFGVEENHIKVTLWKDVKSGICTSDHDYTQYFELTKSKEELSSWKREVRKDLVEQLLQANEHETDSNQIRLNAKTINQLLAEI</sequence>
<proteinExistence type="predicted"/>
<gene>
    <name evidence="1" type="ORF">GKS16_06110</name>
</gene>
<dbReference type="Proteomes" id="UP000483839">
    <property type="component" value="Unassembled WGS sequence"/>
</dbReference>
<dbReference type="AlphaFoldDB" id="A0A6L6G9P1"/>
<accession>A0A6L6G9P1</accession>
<evidence type="ECO:0000313" key="1">
    <source>
        <dbReference type="EMBL" id="MTD01840.1"/>
    </source>
</evidence>
<evidence type="ECO:0000313" key="2">
    <source>
        <dbReference type="Proteomes" id="UP000483839"/>
    </source>
</evidence>
<organism evidence="1 2">
    <name type="scientific">Streptococcus uberis</name>
    <dbReference type="NCBI Taxonomy" id="1349"/>
    <lineage>
        <taxon>Bacteria</taxon>
        <taxon>Bacillati</taxon>
        <taxon>Bacillota</taxon>
        <taxon>Bacilli</taxon>
        <taxon>Lactobacillales</taxon>
        <taxon>Streptococcaceae</taxon>
        <taxon>Streptococcus</taxon>
    </lineage>
</organism>
<evidence type="ECO:0008006" key="3">
    <source>
        <dbReference type="Google" id="ProtNLM"/>
    </source>
</evidence>